<proteinExistence type="inferred from homology"/>
<dbReference type="InterPro" id="IPR029056">
    <property type="entry name" value="Ribokinase-like"/>
</dbReference>
<dbReference type="PATRIC" id="fig|1234595.3.peg.363"/>
<comment type="similarity">
    <text evidence="1">Belongs to the carbohydrate kinase PfkB family.</text>
</comment>
<dbReference type="Gene3D" id="3.40.1190.20">
    <property type="match status" value="1"/>
</dbReference>
<evidence type="ECO:0000256" key="2">
    <source>
        <dbReference type="ARBA" id="ARBA00022679"/>
    </source>
</evidence>
<dbReference type="PANTHER" id="PTHR43320">
    <property type="entry name" value="SUGAR KINASE"/>
    <property type="match status" value="1"/>
</dbReference>
<dbReference type="Pfam" id="PF00294">
    <property type="entry name" value="PfkB"/>
    <property type="match status" value="1"/>
</dbReference>
<dbReference type="SUPFAM" id="SSF53613">
    <property type="entry name" value="Ribokinase-like"/>
    <property type="match status" value="1"/>
</dbReference>
<name>M2TD49_9SPHN</name>
<dbReference type="CDD" id="cd01166">
    <property type="entry name" value="KdgK"/>
    <property type="match status" value="1"/>
</dbReference>
<dbReference type="EMBL" id="AMRV01000001">
    <property type="protein sequence ID" value="EMD84434.1"/>
    <property type="molecule type" value="Genomic_DNA"/>
</dbReference>
<gene>
    <name evidence="5" type="ORF">C725_0364</name>
</gene>
<evidence type="ECO:0000313" key="6">
    <source>
        <dbReference type="Proteomes" id="UP000011717"/>
    </source>
</evidence>
<dbReference type="PANTHER" id="PTHR43320:SF2">
    <property type="entry name" value="2-DEHYDRO-3-DEOXYGLUCONOKINASE_2-DEHYDRO-3-DEOXYGALACTONOKINASE"/>
    <property type="match status" value="1"/>
</dbReference>
<dbReference type="InterPro" id="IPR011611">
    <property type="entry name" value="PfkB_dom"/>
</dbReference>
<organism evidence="5 6">
    <name type="scientific">Pacificimonas flava</name>
    <dbReference type="NCBI Taxonomy" id="1234595"/>
    <lineage>
        <taxon>Bacteria</taxon>
        <taxon>Pseudomonadati</taxon>
        <taxon>Pseudomonadota</taxon>
        <taxon>Alphaproteobacteria</taxon>
        <taxon>Sphingomonadales</taxon>
        <taxon>Sphingosinicellaceae</taxon>
        <taxon>Pacificimonas</taxon>
    </lineage>
</organism>
<evidence type="ECO:0000259" key="4">
    <source>
        <dbReference type="Pfam" id="PF00294"/>
    </source>
</evidence>
<dbReference type="GO" id="GO:0016301">
    <property type="term" value="F:kinase activity"/>
    <property type="evidence" value="ECO:0007669"/>
    <property type="project" value="UniProtKB-KW"/>
</dbReference>
<reference evidence="5 6" key="1">
    <citation type="journal article" date="2013" name="Genome Announc.">
        <title>Draft Genome Sequence of Strain JLT2015T, Belonging to the Family Sphingomonadaceae of the Alphaproteobacteria.</title>
        <authorList>
            <person name="Tang K."/>
            <person name="Liu K."/>
            <person name="Li S."/>
            <person name="Jiao N."/>
        </authorList>
    </citation>
    <scope>NUCLEOTIDE SEQUENCE [LARGE SCALE GENOMIC DNA]</scope>
    <source>
        <strain evidence="5 6">JLT2015</strain>
    </source>
</reference>
<keyword evidence="3 5" id="KW-0418">Kinase</keyword>
<comment type="caution">
    <text evidence="5">The sequence shown here is derived from an EMBL/GenBank/DDBJ whole genome shotgun (WGS) entry which is preliminary data.</text>
</comment>
<dbReference type="Proteomes" id="UP000011717">
    <property type="component" value="Unassembled WGS sequence"/>
</dbReference>
<evidence type="ECO:0000313" key="5">
    <source>
        <dbReference type="EMBL" id="EMD84434.1"/>
    </source>
</evidence>
<evidence type="ECO:0000256" key="3">
    <source>
        <dbReference type="ARBA" id="ARBA00022777"/>
    </source>
</evidence>
<evidence type="ECO:0000256" key="1">
    <source>
        <dbReference type="ARBA" id="ARBA00010688"/>
    </source>
</evidence>
<keyword evidence="2" id="KW-0808">Transferase</keyword>
<keyword evidence="6" id="KW-1185">Reference proteome</keyword>
<dbReference type="InterPro" id="IPR052700">
    <property type="entry name" value="Carb_kinase_PfkB-like"/>
</dbReference>
<accession>M2TD49</accession>
<feature type="domain" description="Carbohydrate kinase PfkB" evidence="4">
    <location>
        <begin position="2"/>
        <end position="311"/>
    </location>
</feature>
<sequence length="332" mass="35680">MAAFGEVILRLASPDRRTIVQAQSFGVEVGGAEANVLAGLSALDHDVVLISALPSNSLGDLAAAGLRARNIDLSHVARAEGRMGLYFLEPGQGWRPSRITYDRAGSAFAELDWHNFDFKSAVQGADILHISGITPALGRKSFDAVGALLDAADAVGVPISFDCNYRQKLWSTWNENPRALLEQIISKAEILFGNHRDIAMLLEIEIAGEGVERRRAAAEVAFDHFPRLQILASTGREVVAADHNHLAARIDTRTRCAQTEPIDIAGIVDRIGTGDAFAAGVLHSHLEGDSSETMASTGLALAALKHSLPGDMSTFDRQQLDHFCSGGRDILR</sequence>
<dbReference type="AlphaFoldDB" id="M2TD49"/>
<protein>
    <submittedName>
        <fullName evidence="5">2-dehydro-3-deoxygluconate kinase</fullName>
    </submittedName>
</protein>